<comment type="catalytic activity">
    <reaction evidence="1">
        <text>S-ubiquitinyl-[E2 ubiquitin-conjugating enzyme]-L-cysteine + [acceptor protein]-L-lysine = [E2 ubiquitin-conjugating enzyme]-L-cysteine + N(6)-ubiquitinyl-[acceptor protein]-L-lysine.</text>
        <dbReference type="EC" id="2.3.2.27"/>
    </reaction>
</comment>
<keyword evidence="10" id="KW-0862">Zinc</keyword>
<keyword evidence="8 14" id="KW-0863">Zinc-finger</keyword>
<dbReference type="SUPFAM" id="SSF57850">
    <property type="entry name" value="RING/U-box"/>
    <property type="match status" value="1"/>
</dbReference>
<dbReference type="PROSITE" id="PS50089">
    <property type="entry name" value="ZF_RING_2"/>
    <property type="match status" value="1"/>
</dbReference>
<dbReference type="GO" id="GO:0008270">
    <property type="term" value="F:zinc ion binding"/>
    <property type="evidence" value="ECO:0007669"/>
    <property type="project" value="UniProtKB-KW"/>
</dbReference>
<accession>A0AAP0F2R7</accession>
<comment type="similarity">
    <text evidence="13">Belongs to the RING-type zinc finger family. ATL subfamily.</text>
</comment>
<evidence type="ECO:0000256" key="2">
    <source>
        <dbReference type="ARBA" id="ARBA00004167"/>
    </source>
</evidence>
<dbReference type="InterPro" id="IPR044600">
    <property type="entry name" value="ATL1/ATL16-like"/>
</dbReference>
<name>A0AAP0F2R7_9MAGN</name>
<protein>
    <recommendedName>
        <fullName evidence="4">RING-type E3 ubiquitin transferase</fullName>
        <ecNumber evidence="4">2.3.2.27</ecNumber>
    </recommendedName>
</protein>
<evidence type="ECO:0000256" key="15">
    <source>
        <dbReference type="SAM" id="MobiDB-lite"/>
    </source>
</evidence>
<keyword evidence="9" id="KW-0833">Ubl conjugation pathway</keyword>
<evidence type="ECO:0000256" key="13">
    <source>
        <dbReference type="ARBA" id="ARBA00024209"/>
    </source>
</evidence>
<dbReference type="EC" id="2.3.2.27" evidence="4"/>
<dbReference type="AlphaFoldDB" id="A0AAP0F2R7"/>
<dbReference type="InterPro" id="IPR013083">
    <property type="entry name" value="Znf_RING/FYVE/PHD"/>
</dbReference>
<evidence type="ECO:0000256" key="12">
    <source>
        <dbReference type="ARBA" id="ARBA00023136"/>
    </source>
</evidence>
<keyword evidence="5" id="KW-0808">Transferase</keyword>
<organism evidence="18 19">
    <name type="scientific">Stephania japonica</name>
    <dbReference type="NCBI Taxonomy" id="461633"/>
    <lineage>
        <taxon>Eukaryota</taxon>
        <taxon>Viridiplantae</taxon>
        <taxon>Streptophyta</taxon>
        <taxon>Embryophyta</taxon>
        <taxon>Tracheophyta</taxon>
        <taxon>Spermatophyta</taxon>
        <taxon>Magnoliopsida</taxon>
        <taxon>Ranunculales</taxon>
        <taxon>Menispermaceae</taxon>
        <taxon>Menispermoideae</taxon>
        <taxon>Cissampelideae</taxon>
        <taxon>Stephania</taxon>
    </lineage>
</organism>
<gene>
    <name evidence="18" type="ORF">Sjap_020041</name>
</gene>
<comment type="subcellular location">
    <subcellularLocation>
        <location evidence="2">Membrane</location>
        <topology evidence="2">Single-pass membrane protein</topology>
    </subcellularLocation>
</comment>
<keyword evidence="6 16" id="KW-0812">Transmembrane</keyword>
<comment type="pathway">
    <text evidence="3">Protein modification; protein ubiquitination.</text>
</comment>
<feature type="domain" description="RING-type" evidence="17">
    <location>
        <begin position="124"/>
        <end position="166"/>
    </location>
</feature>
<feature type="region of interest" description="Disordered" evidence="15">
    <location>
        <begin position="265"/>
        <end position="289"/>
    </location>
</feature>
<proteinExistence type="inferred from homology"/>
<sequence length="289" mass="31501">MNNVNTTETHPIPFNNSAGSTQNSPFMKMGLKIMLSAVLSGFLVVVFIFLVHLYANWSFNRRANHSLNNSSSIRGSRRRRRIDFATRDHAASSTNNQGLDPATLRTLPVLTFHSRDGFKDGLQCAVCLSDLVDGEKARVLPNCKHGFHVDCIDMWFKSHKTCPMCRSPVDDAHECLETQQANGTNNSSNSALVGSVLRTGDESHNREINGVALAIEIPAAVLGSTSGSAGGDDHEEGLKSPPRTPRLIRSLSRLLSLGRTSVIRSPRSPSVVDVERGHGERDQCSQATV</sequence>
<dbReference type="EMBL" id="JBBNAE010000008">
    <property type="protein sequence ID" value="KAK9102787.1"/>
    <property type="molecule type" value="Genomic_DNA"/>
</dbReference>
<keyword evidence="11 16" id="KW-1133">Transmembrane helix</keyword>
<evidence type="ECO:0000256" key="4">
    <source>
        <dbReference type="ARBA" id="ARBA00012483"/>
    </source>
</evidence>
<keyword evidence="7" id="KW-0479">Metal-binding</keyword>
<dbReference type="FunFam" id="3.30.40.10:FF:000475">
    <property type="entry name" value="RING-H2 finger protein ATL3"/>
    <property type="match status" value="1"/>
</dbReference>
<reference evidence="18 19" key="1">
    <citation type="submission" date="2024-01" db="EMBL/GenBank/DDBJ databases">
        <title>Genome assemblies of Stephania.</title>
        <authorList>
            <person name="Yang L."/>
        </authorList>
    </citation>
    <scope>NUCLEOTIDE SEQUENCE [LARGE SCALE GENOMIC DNA]</scope>
    <source>
        <strain evidence="18">QJT</strain>
        <tissue evidence="18">Leaf</tissue>
    </source>
</reference>
<evidence type="ECO:0000256" key="11">
    <source>
        <dbReference type="ARBA" id="ARBA00022989"/>
    </source>
</evidence>
<comment type="caution">
    <text evidence="18">The sequence shown here is derived from an EMBL/GenBank/DDBJ whole genome shotgun (WGS) entry which is preliminary data.</text>
</comment>
<evidence type="ECO:0000256" key="9">
    <source>
        <dbReference type="ARBA" id="ARBA00022786"/>
    </source>
</evidence>
<evidence type="ECO:0000256" key="5">
    <source>
        <dbReference type="ARBA" id="ARBA00022679"/>
    </source>
</evidence>
<dbReference type="GO" id="GO:0016020">
    <property type="term" value="C:membrane"/>
    <property type="evidence" value="ECO:0007669"/>
    <property type="project" value="UniProtKB-SubCell"/>
</dbReference>
<evidence type="ECO:0000256" key="3">
    <source>
        <dbReference type="ARBA" id="ARBA00004906"/>
    </source>
</evidence>
<dbReference type="Gene3D" id="3.30.40.10">
    <property type="entry name" value="Zinc/RING finger domain, C3HC4 (zinc finger)"/>
    <property type="match status" value="1"/>
</dbReference>
<evidence type="ECO:0000256" key="10">
    <source>
        <dbReference type="ARBA" id="ARBA00022833"/>
    </source>
</evidence>
<evidence type="ECO:0000259" key="17">
    <source>
        <dbReference type="PROSITE" id="PS50089"/>
    </source>
</evidence>
<dbReference type="CDD" id="cd16461">
    <property type="entry name" value="RING-H2_EL5-like"/>
    <property type="match status" value="1"/>
</dbReference>
<dbReference type="InterPro" id="IPR001841">
    <property type="entry name" value="Znf_RING"/>
</dbReference>
<evidence type="ECO:0000313" key="18">
    <source>
        <dbReference type="EMBL" id="KAK9102787.1"/>
    </source>
</evidence>
<evidence type="ECO:0000256" key="8">
    <source>
        <dbReference type="ARBA" id="ARBA00022771"/>
    </source>
</evidence>
<evidence type="ECO:0000256" key="16">
    <source>
        <dbReference type="SAM" id="Phobius"/>
    </source>
</evidence>
<dbReference type="Pfam" id="PF13639">
    <property type="entry name" value="zf-RING_2"/>
    <property type="match status" value="1"/>
</dbReference>
<dbReference type="GO" id="GO:0061630">
    <property type="term" value="F:ubiquitin protein ligase activity"/>
    <property type="evidence" value="ECO:0007669"/>
    <property type="project" value="UniProtKB-EC"/>
</dbReference>
<feature type="region of interest" description="Disordered" evidence="15">
    <location>
        <begin position="224"/>
        <end position="245"/>
    </location>
</feature>
<dbReference type="GO" id="GO:0016567">
    <property type="term" value="P:protein ubiquitination"/>
    <property type="evidence" value="ECO:0007669"/>
    <property type="project" value="InterPro"/>
</dbReference>
<dbReference type="SMART" id="SM00184">
    <property type="entry name" value="RING"/>
    <property type="match status" value="1"/>
</dbReference>
<evidence type="ECO:0000256" key="7">
    <source>
        <dbReference type="ARBA" id="ARBA00022723"/>
    </source>
</evidence>
<dbReference type="Proteomes" id="UP001417504">
    <property type="component" value="Unassembled WGS sequence"/>
</dbReference>
<keyword evidence="19" id="KW-1185">Reference proteome</keyword>
<evidence type="ECO:0000256" key="6">
    <source>
        <dbReference type="ARBA" id="ARBA00022692"/>
    </source>
</evidence>
<evidence type="ECO:0000256" key="14">
    <source>
        <dbReference type="PROSITE-ProRule" id="PRU00175"/>
    </source>
</evidence>
<dbReference type="PANTHER" id="PTHR46913">
    <property type="entry name" value="RING-H2 FINGER PROTEIN ATL16"/>
    <property type="match status" value="1"/>
</dbReference>
<evidence type="ECO:0000256" key="1">
    <source>
        <dbReference type="ARBA" id="ARBA00000900"/>
    </source>
</evidence>
<dbReference type="PANTHER" id="PTHR46913:SF1">
    <property type="entry name" value="RING-H2 FINGER PROTEIN ATL16"/>
    <property type="match status" value="1"/>
</dbReference>
<feature type="transmembrane region" description="Helical" evidence="16">
    <location>
        <begin position="33"/>
        <end position="55"/>
    </location>
</feature>
<keyword evidence="12 16" id="KW-0472">Membrane</keyword>
<evidence type="ECO:0000313" key="19">
    <source>
        <dbReference type="Proteomes" id="UP001417504"/>
    </source>
</evidence>
<feature type="compositionally biased region" description="Basic and acidic residues" evidence="15">
    <location>
        <begin position="273"/>
        <end position="283"/>
    </location>
</feature>